<keyword evidence="7 9" id="KW-0413">Isomerase</keyword>
<protein>
    <recommendedName>
        <fullName evidence="10">Peptidyl-prolyl cis-trans isomerase</fullName>
        <ecNumber evidence="10">5.2.1.8</ecNumber>
    </recommendedName>
</protein>
<dbReference type="Pfam" id="PF00254">
    <property type="entry name" value="FKBP_C"/>
    <property type="match status" value="1"/>
</dbReference>
<dbReference type="Proteomes" id="UP000885690">
    <property type="component" value="Unassembled WGS sequence"/>
</dbReference>
<evidence type="ECO:0000256" key="8">
    <source>
        <dbReference type="ARBA" id="ARBA00037071"/>
    </source>
</evidence>
<organism evidence="12">
    <name type="scientific">Thermosulfidibacter takaii</name>
    <dbReference type="NCBI Taxonomy" id="412593"/>
    <lineage>
        <taxon>Bacteria</taxon>
        <taxon>Pseudomonadati</taxon>
        <taxon>Thermosulfidibacterota</taxon>
        <taxon>Thermosulfidibacteria</taxon>
        <taxon>Thermosulfidibacterales</taxon>
        <taxon>Thermosulfidibacteraceae</taxon>
    </lineage>
</organism>
<evidence type="ECO:0000256" key="4">
    <source>
        <dbReference type="ARBA" id="ARBA00022490"/>
    </source>
</evidence>
<dbReference type="PANTHER" id="PTHR47861">
    <property type="entry name" value="FKBP-TYPE PEPTIDYL-PROLYL CIS-TRANS ISOMERASE SLYD"/>
    <property type="match status" value="1"/>
</dbReference>
<comment type="caution">
    <text evidence="12">The sequence shown here is derived from an EMBL/GenBank/DDBJ whole genome shotgun (WGS) entry which is preliminary data.</text>
</comment>
<keyword evidence="4" id="KW-0963">Cytoplasm</keyword>
<dbReference type="Gene3D" id="3.10.50.40">
    <property type="match status" value="1"/>
</dbReference>
<evidence type="ECO:0000256" key="7">
    <source>
        <dbReference type="ARBA" id="ARBA00023235"/>
    </source>
</evidence>
<evidence type="ECO:0000259" key="11">
    <source>
        <dbReference type="PROSITE" id="PS50059"/>
    </source>
</evidence>
<proteinExistence type="inferred from homology"/>
<dbReference type="GO" id="GO:0005737">
    <property type="term" value="C:cytoplasm"/>
    <property type="evidence" value="ECO:0007669"/>
    <property type="project" value="UniProtKB-SubCell"/>
</dbReference>
<sequence length="157" mass="17659">MKIGKNTVVTLDYELRLDDGQLVESTFETQRPFIFYFGRSNVLPAFEEALDGREEGEELEVILPPENAYGPVMEEAIYSVPRSQFPHDAVLEVGNTMMMETPEGEQYPFRIAAVTDEEVTVDFNHPLAGKTLHFKVFIKGVREASPDEILGMAASEQ</sequence>
<dbReference type="InterPro" id="IPR001179">
    <property type="entry name" value="PPIase_FKBP_dom"/>
</dbReference>
<evidence type="ECO:0000313" key="12">
    <source>
        <dbReference type="EMBL" id="HDD52442.1"/>
    </source>
</evidence>
<keyword evidence="6" id="KW-0143">Chaperone</keyword>
<evidence type="ECO:0000256" key="2">
    <source>
        <dbReference type="ARBA" id="ARBA00004496"/>
    </source>
</evidence>
<accession>A0A7C0U5D9</accession>
<gene>
    <name evidence="12" type="ORF">ENF32_00015</name>
</gene>
<evidence type="ECO:0000256" key="10">
    <source>
        <dbReference type="RuleBase" id="RU003915"/>
    </source>
</evidence>
<evidence type="ECO:0000256" key="1">
    <source>
        <dbReference type="ARBA" id="ARBA00000971"/>
    </source>
</evidence>
<dbReference type="EMBL" id="DQWS01000001">
    <property type="protein sequence ID" value="HDD52442.1"/>
    <property type="molecule type" value="Genomic_DNA"/>
</dbReference>
<comment type="catalytic activity">
    <reaction evidence="1 9 10">
        <text>[protein]-peptidylproline (omega=180) = [protein]-peptidylproline (omega=0)</text>
        <dbReference type="Rhea" id="RHEA:16237"/>
        <dbReference type="Rhea" id="RHEA-COMP:10747"/>
        <dbReference type="Rhea" id="RHEA-COMP:10748"/>
        <dbReference type="ChEBI" id="CHEBI:83833"/>
        <dbReference type="ChEBI" id="CHEBI:83834"/>
        <dbReference type="EC" id="5.2.1.8"/>
    </reaction>
</comment>
<dbReference type="AlphaFoldDB" id="A0A7C0U5D9"/>
<comment type="subcellular location">
    <subcellularLocation>
        <location evidence="2">Cytoplasm</location>
    </subcellularLocation>
</comment>
<dbReference type="GO" id="GO:0042026">
    <property type="term" value="P:protein refolding"/>
    <property type="evidence" value="ECO:0007669"/>
    <property type="project" value="UniProtKB-ARBA"/>
</dbReference>
<evidence type="ECO:0000256" key="5">
    <source>
        <dbReference type="ARBA" id="ARBA00023110"/>
    </source>
</evidence>
<comment type="function">
    <text evidence="8">Also involved in hydrogenase metallocenter assembly, probably by participating in the nickel insertion step. This function in hydrogenase biosynthesis requires chaperone activity and the presence of the metal-binding domain, but not PPIase activity.</text>
</comment>
<dbReference type="PROSITE" id="PS50059">
    <property type="entry name" value="FKBP_PPIASE"/>
    <property type="match status" value="1"/>
</dbReference>
<name>A0A7C0U5D9_9BACT</name>
<dbReference type="InterPro" id="IPR046357">
    <property type="entry name" value="PPIase_dom_sf"/>
</dbReference>
<evidence type="ECO:0000256" key="9">
    <source>
        <dbReference type="PROSITE-ProRule" id="PRU00277"/>
    </source>
</evidence>
<dbReference type="PANTHER" id="PTHR47861:SF3">
    <property type="entry name" value="FKBP-TYPE PEPTIDYL-PROLYL CIS-TRANS ISOMERASE SLYD"/>
    <property type="match status" value="1"/>
</dbReference>
<dbReference type="EC" id="5.2.1.8" evidence="10"/>
<evidence type="ECO:0000256" key="6">
    <source>
        <dbReference type="ARBA" id="ARBA00023186"/>
    </source>
</evidence>
<reference evidence="12" key="1">
    <citation type="journal article" date="2020" name="mSystems">
        <title>Genome- and Community-Level Interaction Insights into Carbon Utilization and Element Cycling Functions of Hydrothermarchaeota in Hydrothermal Sediment.</title>
        <authorList>
            <person name="Zhou Z."/>
            <person name="Liu Y."/>
            <person name="Xu W."/>
            <person name="Pan J."/>
            <person name="Luo Z.H."/>
            <person name="Li M."/>
        </authorList>
    </citation>
    <scope>NUCLEOTIDE SEQUENCE [LARGE SCALE GENOMIC DNA]</scope>
    <source>
        <strain evidence="12">HyVt-115</strain>
    </source>
</reference>
<evidence type="ECO:0000256" key="3">
    <source>
        <dbReference type="ARBA" id="ARBA00006577"/>
    </source>
</evidence>
<feature type="domain" description="PPIase FKBP-type" evidence="11">
    <location>
        <begin position="6"/>
        <end position="91"/>
    </location>
</feature>
<keyword evidence="5 9" id="KW-0697">Rotamase</keyword>
<dbReference type="SUPFAM" id="SSF54534">
    <property type="entry name" value="FKBP-like"/>
    <property type="match status" value="1"/>
</dbReference>
<dbReference type="GO" id="GO:0003755">
    <property type="term" value="F:peptidyl-prolyl cis-trans isomerase activity"/>
    <property type="evidence" value="ECO:0007669"/>
    <property type="project" value="UniProtKB-UniRule"/>
</dbReference>
<comment type="similarity">
    <text evidence="3 10">Belongs to the FKBP-type PPIase family.</text>
</comment>